<protein>
    <submittedName>
        <fullName evidence="5">DNA-binding LacI/PurR family transcriptional regulator</fullName>
    </submittedName>
</protein>
<dbReference type="SMART" id="SM00354">
    <property type="entry name" value="HTH_LACI"/>
    <property type="match status" value="1"/>
</dbReference>
<name>A0A2T0R4L6_9ACTN</name>
<keyword evidence="6" id="KW-1185">Reference proteome</keyword>
<evidence type="ECO:0000256" key="2">
    <source>
        <dbReference type="ARBA" id="ARBA00023125"/>
    </source>
</evidence>
<evidence type="ECO:0000256" key="3">
    <source>
        <dbReference type="ARBA" id="ARBA00023163"/>
    </source>
</evidence>
<dbReference type="InterPro" id="IPR028082">
    <property type="entry name" value="Peripla_BP_I"/>
</dbReference>
<comment type="caution">
    <text evidence="5">The sequence shown here is derived from an EMBL/GenBank/DDBJ whole genome shotgun (WGS) entry which is preliminary data.</text>
</comment>
<dbReference type="Proteomes" id="UP000238083">
    <property type="component" value="Unassembled WGS sequence"/>
</dbReference>
<dbReference type="Pfam" id="PF00356">
    <property type="entry name" value="LacI"/>
    <property type="match status" value="1"/>
</dbReference>
<organism evidence="5 6">
    <name type="scientific">Kineococcus rhizosphaerae</name>
    <dbReference type="NCBI Taxonomy" id="559628"/>
    <lineage>
        <taxon>Bacteria</taxon>
        <taxon>Bacillati</taxon>
        <taxon>Actinomycetota</taxon>
        <taxon>Actinomycetes</taxon>
        <taxon>Kineosporiales</taxon>
        <taxon>Kineosporiaceae</taxon>
        <taxon>Kineococcus</taxon>
    </lineage>
</organism>
<dbReference type="InterPro" id="IPR010982">
    <property type="entry name" value="Lambda_DNA-bd_dom_sf"/>
</dbReference>
<feature type="domain" description="HTH lacI-type" evidence="4">
    <location>
        <begin position="7"/>
        <end position="61"/>
    </location>
</feature>
<dbReference type="SUPFAM" id="SSF47413">
    <property type="entry name" value="lambda repressor-like DNA-binding domains"/>
    <property type="match status" value="1"/>
</dbReference>
<dbReference type="PROSITE" id="PS50932">
    <property type="entry name" value="HTH_LACI_2"/>
    <property type="match status" value="1"/>
</dbReference>
<dbReference type="PANTHER" id="PTHR30146:SF153">
    <property type="entry name" value="LACTOSE OPERON REPRESSOR"/>
    <property type="match status" value="1"/>
</dbReference>
<dbReference type="GO" id="GO:0003700">
    <property type="term" value="F:DNA-binding transcription factor activity"/>
    <property type="evidence" value="ECO:0007669"/>
    <property type="project" value="TreeGrafter"/>
</dbReference>
<reference evidence="5 6" key="1">
    <citation type="submission" date="2018-03" db="EMBL/GenBank/DDBJ databases">
        <title>Genomic Encyclopedia of Archaeal and Bacterial Type Strains, Phase II (KMG-II): from individual species to whole genera.</title>
        <authorList>
            <person name="Goeker M."/>
        </authorList>
    </citation>
    <scope>NUCLEOTIDE SEQUENCE [LARGE SCALE GENOMIC DNA]</scope>
    <source>
        <strain evidence="5 6">DSM 19711</strain>
    </source>
</reference>
<dbReference type="SUPFAM" id="SSF53822">
    <property type="entry name" value="Periplasmic binding protein-like I"/>
    <property type="match status" value="1"/>
</dbReference>
<evidence type="ECO:0000256" key="1">
    <source>
        <dbReference type="ARBA" id="ARBA00023015"/>
    </source>
</evidence>
<evidence type="ECO:0000313" key="6">
    <source>
        <dbReference type="Proteomes" id="UP000238083"/>
    </source>
</evidence>
<dbReference type="RefSeq" id="WP_170127219.1">
    <property type="nucleotide sequence ID" value="NZ_PVZF01000005.1"/>
</dbReference>
<evidence type="ECO:0000313" key="5">
    <source>
        <dbReference type="EMBL" id="PRY15317.1"/>
    </source>
</evidence>
<dbReference type="AlphaFoldDB" id="A0A2T0R4L6"/>
<gene>
    <name evidence="5" type="ORF">CLV37_105245</name>
</gene>
<evidence type="ECO:0000259" key="4">
    <source>
        <dbReference type="PROSITE" id="PS50932"/>
    </source>
</evidence>
<dbReference type="Gene3D" id="3.40.50.2300">
    <property type="match status" value="2"/>
</dbReference>
<accession>A0A2T0R4L6</accession>
<proteinExistence type="predicted"/>
<dbReference type="Pfam" id="PF13377">
    <property type="entry name" value="Peripla_BP_3"/>
    <property type="match status" value="1"/>
</dbReference>
<dbReference type="EMBL" id="PVZF01000005">
    <property type="protein sequence ID" value="PRY15317.1"/>
    <property type="molecule type" value="Genomic_DNA"/>
</dbReference>
<dbReference type="CDD" id="cd01392">
    <property type="entry name" value="HTH_LacI"/>
    <property type="match status" value="1"/>
</dbReference>
<dbReference type="PANTHER" id="PTHR30146">
    <property type="entry name" value="LACI-RELATED TRANSCRIPTIONAL REPRESSOR"/>
    <property type="match status" value="1"/>
</dbReference>
<keyword evidence="3" id="KW-0804">Transcription</keyword>
<dbReference type="InterPro" id="IPR046335">
    <property type="entry name" value="LacI/GalR-like_sensor"/>
</dbReference>
<dbReference type="Gene3D" id="1.10.260.40">
    <property type="entry name" value="lambda repressor-like DNA-binding domains"/>
    <property type="match status" value="1"/>
</dbReference>
<dbReference type="GO" id="GO:0000976">
    <property type="term" value="F:transcription cis-regulatory region binding"/>
    <property type="evidence" value="ECO:0007669"/>
    <property type="project" value="TreeGrafter"/>
</dbReference>
<keyword evidence="1" id="KW-0805">Transcription regulation</keyword>
<dbReference type="InterPro" id="IPR000843">
    <property type="entry name" value="HTH_LacI"/>
</dbReference>
<sequence length="336" mass="35986">MGKASAPTIVDLARQLGMSKTTVADALNGTGRTSEGTRERVRAAAAASGYRANTSARRLRSRTSSTVSLYIGADVRSMPFYMPFAFGAMEEAAAHGRDVTLITHADGVREGQSAGAIVIDALPDDPILSALFDVSTPLVSAGRLANPRRESAGRVEIDYPSTVSAALDLLAGTGSRRPALLVPTPRDPSAWSELIVTAYSTWCRDQGVVPLVERLPAHATNDELEAVLASAVAPPETDGLFFAWQDIADRAQVMLRRESTKDLRVATLVDTYLQAAAYPHDVLVDLNAHRFGRAAVRTLLRVLTDGAATPVTDEHVATLYRRDGQTFTASDAHHRP</sequence>
<keyword evidence="2 5" id="KW-0238">DNA-binding</keyword>